<organism evidence="1 2">
    <name type="scientific">Halosimplex carlsbadense 2-9-1</name>
    <dbReference type="NCBI Taxonomy" id="797114"/>
    <lineage>
        <taxon>Archaea</taxon>
        <taxon>Methanobacteriati</taxon>
        <taxon>Methanobacteriota</taxon>
        <taxon>Stenosarchaea group</taxon>
        <taxon>Halobacteria</taxon>
        <taxon>Halobacteriales</taxon>
        <taxon>Haloarculaceae</taxon>
        <taxon>Halosimplex</taxon>
    </lineage>
</organism>
<dbReference type="EMBL" id="AOIU01000013">
    <property type="protein sequence ID" value="ELZ27530.1"/>
    <property type="molecule type" value="Genomic_DNA"/>
</dbReference>
<comment type="caution">
    <text evidence="1">The sequence shown here is derived from an EMBL/GenBank/DDBJ whole genome shotgun (WGS) entry which is preliminary data.</text>
</comment>
<dbReference type="Gene3D" id="3.40.50.720">
    <property type="entry name" value="NAD(P)-binding Rossmann-like Domain"/>
    <property type="match status" value="1"/>
</dbReference>
<evidence type="ECO:0000313" key="1">
    <source>
        <dbReference type="EMBL" id="ELZ27530.1"/>
    </source>
</evidence>
<sequence>MEHDVVLYRGFLPETDVTVNEFGDSIRERHPEVNIVQTSDYDDAAAAVPNAETAVEQDFLDELLEQGSTLQWVQSLSASVNRYDVGASRATGSDVEDRLRWTHPPEAEHVFGLTLFFEREAGGPATARRAVASKQCHPGHRCGGWTTS</sequence>
<dbReference type="eggNOG" id="arCOG01757">
    <property type="taxonomic scope" value="Archaea"/>
</dbReference>
<gene>
    <name evidence="1" type="ORF">C475_06410</name>
</gene>
<reference evidence="1 2" key="1">
    <citation type="journal article" date="2014" name="PLoS Genet.">
        <title>Phylogenetically driven sequencing of extremely halophilic archaea reveals strategies for static and dynamic osmo-response.</title>
        <authorList>
            <person name="Becker E.A."/>
            <person name="Seitzer P.M."/>
            <person name="Tritt A."/>
            <person name="Larsen D."/>
            <person name="Krusor M."/>
            <person name="Yao A.I."/>
            <person name="Wu D."/>
            <person name="Madern D."/>
            <person name="Eisen J.A."/>
            <person name="Darling A.E."/>
            <person name="Facciotti M.T."/>
        </authorList>
    </citation>
    <scope>NUCLEOTIDE SEQUENCE [LARGE SCALE GENOMIC DNA]</scope>
    <source>
        <strain evidence="1 2">2-9-1</strain>
    </source>
</reference>
<dbReference type="RefSeq" id="WP_006882954.1">
    <property type="nucleotide sequence ID" value="NZ_AOIU01000013.1"/>
</dbReference>
<name>M0CWH3_9EURY</name>
<dbReference type="Proteomes" id="UP000011626">
    <property type="component" value="Unassembled WGS sequence"/>
</dbReference>
<evidence type="ECO:0000313" key="2">
    <source>
        <dbReference type="Proteomes" id="UP000011626"/>
    </source>
</evidence>
<keyword evidence="2" id="KW-1185">Reference proteome</keyword>
<proteinExistence type="predicted"/>
<protein>
    <submittedName>
        <fullName evidence="1">D-isomer specific 2-hydroxyacid dehydrogenase NAD-binding protein</fullName>
    </submittedName>
</protein>
<accession>M0CWH3</accession>
<dbReference type="AlphaFoldDB" id="M0CWH3"/>